<dbReference type="EMBL" id="JACSPQ010000006">
    <property type="protein sequence ID" value="MBD8002131.1"/>
    <property type="molecule type" value="Genomic_DNA"/>
</dbReference>
<evidence type="ECO:0000313" key="1">
    <source>
        <dbReference type="EMBL" id="MBD8002131.1"/>
    </source>
</evidence>
<comment type="caution">
    <text evidence="1">The sequence shown here is derived from an EMBL/GenBank/DDBJ whole genome shotgun (WGS) entry which is preliminary data.</text>
</comment>
<sequence>MIKKQSKTKRFFKRIEGFFASFKQRYIINYLLTKAGGKELIARYARRTNDDCRPLGADAPIWVCWWQGADAMPDIAKACFNSIKMHAGTHPVILITGENYKEYVTLPSEIVEKQQKGIIDLTHFSDILRAVLLHRHGGIWMDSTVLLPAKNIDEFIHASDTFWSCHHLPIYHNVSRGGWTSFFWACGKNNLLPSFIADLHISYWKRFDKLIDYLLLDYTFAIARKYIPAIHRMIEEVPITVMGPLGKCLNDEYTEAEWKRFCTDYDFHKLTYKIQLHKTTPEGKKTFYGHIMENYFPKEQAV</sequence>
<organism evidence="1 2">
    <name type="scientific">Phocaeicola faecium</name>
    <dbReference type="NCBI Taxonomy" id="2762213"/>
    <lineage>
        <taxon>Bacteria</taxon>
        <taxon>Pseudomonadati</taxon>
        <taxon>Bacteroidota</taxon>
        <taxon>Bacteroidia</taxon>
        <taxon>Bacteroidales</taxon>
        <taxon>Bacteroidaceae</taxon>
        <taxon>Phocaeicola</taxon>
    </lineage>
</organism>
<proteinExistence type="predicted"/>
<dbReference type="Pfam" id="PF05704">
    <property type="entry name" value="Caps_synth"/>
    <property type="match status" value="1"/>
</dbReference>
<accession>A0ABR8VBK2</accession>
<protein>
    <submittedName>
        <fullName evidence="1">Capsular polysaccharide synthesis protein</fullName>
    </submittedName>
</protein>
<reference evidence="1 2" key="1">
    <citation type="submission" date="2020-08" db="EMBL/GenBank/DDBJ databases">
        <title>A Genomic Blueprint of the Chicken Gut Microbiome.</title>
        <authorList>
            <person name="Gilroy R."/>
            <person name="Ravi A."/>
            <person name="Getino M."/>
            <person name="Pursley I."/>
            <person name="Horton D.L."/>
            <person name="Alikhan N.-F."/>
            <person name="Baker D."/>
            <person name="Gharbi K."/>
            <person name="Hall N."/>
            <person name="Watson M."/>
            <person name="Adriaenssens E.M."/>
            <person name="Foster-Nyarko E."/>
            <person name="Jarju S."/>
            <person name="Secka A."/>
            <person name="Antonio M."/>
            <person name="Oren A."/>
            <person name="Chaudhuri R."/>
            <person name="La Ragione R.M."/>
            <person name="Hildebrand F."/>
            <person name="Pallen M.J."/>
        </authorList>
    </citation>
    <scope>NUCLEOTIDE SEQUENCE [LARGE SCALE GENOMIC DNA]</scope>
    <source>
        <strain evidence="1 2">Sa1YUN3</strain>
    </source>
</reference>
<evidence type="ECO:0000313" key="2">
    <source>
        <dbReference type="Proteomes" id="UP000616346"/>
    </source>
</evidence>
<dbReference type="Gene3D" id="3.90.550.20">
    <property type="match status" value="1"/>
</dbReference>
<keyword evidence="2" id="KW-1185">Reference proteome</keyword>
<gene>
    <name evidence="1" type="ORF">H9626_07875</name>
</gene>
<dbReference type="InterPro" id="IPR008441">
    <property type="entry name" value="AfumC-like_glycosyl_Trfase"/>
</dbReference>
<name>A0ABR8VBK2_9BACT</name>
<dbReference type="InterPro" id="IPR029044">
    <property type="entry name" value="Nucleotide-diphossugar_trans"/>
</dbReference>
<dbReference type="RefSeq" id="WP_191710136.1">
    <property type="nucleotide sequence ID" value="NZ_JACSPQ010000006.1"/>
</dbReference>
<dbReference type="Proteomes" id="UP000616346">
    <property type="component" value="Unassembled WGS sequence"/>
</dbReference>
<dbReference type="SUPFAM" id="SSF53448">
    <property type="entry name" value="Nucleotide-diphospho-sugar transferases"/>
    <property type="match status" value="1"/>
</dbReference>